<gene>
    <name evidence="1" type="ORF">Goari_006327</name>
</gene>
<dbReference type="EMBL" id="JABFAA010000008">
    <property type="protein sequence ID" value="MBA0688550.1"/>
    <property type="molecule type" value="Genomic_DNA"/>
</dbReference>
<evidence type="ECO:0008006" key="3">
    <source>
        <dbReference type="Google" id="ProtNLM"/>
    </source>
</evidence>
<protein>
    <recommendedName>
        <fullName evidence="3">RNase H type-1 domain-containing protein</fullName>
    </recommendedName>
</protein>
<organism evidence="1 2">
    <name type="scientific">Gossypium aridum</name>
    <name type="common">American cotton</name>
    <name type="synonym">Erioxylum aridum</name>
    <dbReference type="NCBI Taxonomy" id="34290"/>
    <lineage>
        <taxon>Eukaryota</taxon>
        <taxon>Viridiplantae</taxon>
        <taxon>Streptophyta</taxon>
        <taxon>Embryophyta</taxon>
        <taxon>Tracheophyta</taxon>
        <taxon>Spermatophyta</taxon>
        <taxon>Magnoliopsida</taxon>
        <taxon>eudicotyledons</taxon>
        <taxon>Gunneridae</taxon>
        <taxon>Pentapetalae</taxon>
        <taxon>rosids</taxon>
        <taxon>malvids</taxon>
        <taxon>Malvales</taxon>
        <taxon>Malvaceae</taxon>
        <taxon>Malvoideae</taxon>
        <taxon>Gossypium</taxon>
    </lineage>
</organism>
<proteinExistence type="predicted"/>
<evidence type="ECO:0000313" key="1">
    <source>
        <dbReference type="EMBL" id="MBA0688550.1"/>
    </source>
</evidence>
<dbReference type="Proteomes" id="UP000593577">
    <property type="component" value="Unassembled WGS sequence"/>
</dbReference>
<comment type="caution">
    <text evidence="1">The sequence shown here is derived from an EMBL/GenBank/DDBJ whole genome shotgun (WGS) entry which is preliminary data.</text>
</comment>
<accession>A0A7J8XNA1</accession>
<feature type="non-terminal residue" evidence="1">
    <location>
        <position position="40"/>
    </location>
</feature>
<reference evidence="1 2" key="1">
    <citation type="journal article" date="2019" name="Genome Biol. Evol.">
        <title>Insights into the evolution of the New World diploid cottons (Gossypium, subgenus Houzingenia) based on genome sequencing.</title>
        <authorList>
            <person name="Grover C.E."/>
            <person name="Arick M.A. 2nd"/>
            <person name="Thrash A."/>
            <person name="Conover J.L."/>
            <person name="Sanders W.S."/>
            <person name="Peterson D.G."/>
            <person name="Frelichowski J.E."/>
            <person name="Scheffler J.A."/>
            <person name="Scheffler B.E."/>
            <person name="Wendel J.F."/>
        </authorList>
    </citation>
    <scope>NUCLEOTIDE SEQUENCE [LARGE SCALE GENOMIC DNA]</scope>
    <source>
        <strain evidence="1">185</strain>
        <tissue evidence="1">Leaf</tissue>
    </source>
</reference>
<dbReference type="AlphaFoldDB" id="A0A7J8XNA1"/>
<evidence type="ECO:0000313" key="2">
    <source>
        <dbReference type="Proteomes" id="UP000593577"/>
    </source>
</evidence>
<sequence>MGACTYPVIHVVDAFIAEVRACEQAVRFAINMGFRQVKME</sequence>
<keyword evidence="2" id="KW-1185">Reference proteome</keyword>
<name>A0A7J8XNA1_GOSAI</name>